<evidence type="ECO:0000313" key="2">
    <source>
        <dbReference type="Proteomes" id="UP000789901"/>
    </source>
</evidence>
<dbReference type="EMBL" id="CAJVQB010000389">
    <property type="protein sequence ID" value="CAG8486105.1"/>
    <property type="molecule type" value="Genomic_DNA"/>
</dbReference>
<proteinExistence type="predicted"/>
<sequence length="199" mass="23395">MNASSHVSLKKNFIALSHECIDKILECTKGFDLKYLLTSNGQFSEFDKDEKLKPIRINQITPLYKVLDYINYKMNTPSNDPSKQNFKLLKWSKDEFIDFNNNYLNSLKIDIEFPIKFVKYLCPSDFGYWTFATSAMDDSQLAIKYIIKERLLNFIQSHGTDIPFKAYFMQGVNYENLLRYLKIIETESAFHLITELSLF</sequence>
<dbReference type="Proteomes" id="UP000789901">
    <property type="component" value="Unassembled WGS sequence"/>
</dbReference>
<gene>
    <name evidence="1" type="ORF">GMARGA_LOCUS1486</name>
</gene>
<name>A0ABM8VZH6_GIGMA</name>
<protein>
    <submittedName>
        <fullName evidence="1">19459_t:CDS:1</fullName>
    </submittedName>
</protein>
<reference evidence="1 2" key="1">
    <citation type="submission" date="2021-06" db="EMBL/GenBank/DDBJ databases">
        <authorList>
            <person name="Kallberg Y."/>
            <person name="Tangrot J."/>
            <person name="Rosling A."/>
        </authorList>
    </citation>
    <scope>NUCLEOTIDE SEQUENCE [LARGE SCALE GENOMIC DNA]</scope>
    <source>
        <strain evidence="1 2">120-4 pot B 10/14</strain>
    </source>
</reference>
<keyword evidence="2" id="KW-1185">Reference proteome</keyword>
<comment type="caution">
    <text evidence="1">The sequence shown here is derived from an EMBL/GenBank/DDBJ whole genome shotgun (WGS) entry which is preliminary data.</text>
</comment>
<organism evidence="1 2">
    <name type="scientific">Gigaspora margarita</name>
    <dbReference type="NCBI Taxonomy" id="4874"/>
    <lineage>
        <taxon>Eukaryota</taxon>
        <taxon>Fungi</taxon>
        <taxon>Fungi incertae sedis</taxon>
        <taxon>Mucoromycota</taxon>
        <taxon>Glomeromycotina</taxon>
        <taxon>Glomeromycetes</taxon>
        <taxon>Diversisporales</taxon>
        <taxon>Gigasporaceae</taxon>
        <taxon>Gigaspora</taxon>
    </lineage>
</organism>
<accession>A0ABM8VZH6</accession>
<evidence type="ECO:0000313" key="1">
    <source>
        <dbReference type="EMBL" id="CAG8486105.1"/>
    </source>
</evidence>